<dbReference type="Proteomes" id="UP000245959">
    <property type="component" value="Unassembled WGS sequence"/>
</dbReference>
<protein>
    <submittedName>
        <fullName evidence="1">Uncharacterized protein</fullName>
    </submittedName>
</protein>
<evidence type="ECO:0000313" key="1">
    <source>
        <dbReference type="EMBL" id="PVY39770.1"/>
    </source>
</evidence>
<organism evidence="1 2">
    <name type="scientific">Victivallis vadensis</name>
    <dbReference type="NCBI Taxonomy" id="172901"/>
    <lineage>
        <taxon>Bacteria</taxon>
        <taxon>Pseudomonadati</taxon>
        <taxon>Lentisphaerota</taxon>
        <taxon>Lentisphaeria</taxon>
        <taxon>Victivallales</taxon>
        <taxon>Victivallaceae</taxon>
        <taxon>Victivallis</taxon>
    </lineage>
</organism>
<proteinExistence type="predicted"/>
<reference evidence="1 2" key="1">
    <citation type="submission" date="2018-04" db="EMBL/GenBank/DDBJ databases">
        <title>Genomic Encyclopedia of Type Strains, Phase IV (KMG-IV): sequencing the most valuable type-strain genomes for metagenomic binning, comparative biology and taxonomic classification.</title>
        <authorList>
            <person name="Goeker M."/>
        </authorList>
    </citation>
    <scope>NUCLEOTIDE SEQUENCE [LARGE SCALE GENOMIC DNA]</scope>
    <source>
        <strain evidence="1 2">DSM 14823</strain>
    </source>
</reference>
<keyword evidence="2" id="KW-1185">Reference proteome</keyword>
<accession>A0A2U1ATN6</accession>
<comment type="caution">
    <text evidence="1">The sequence shown here is derived from an EMBL/GenBank/DDBJ whole genome shotgun (WGS) entry which is preliminary data.</text>
</comment>
<name>A0A2U1ATN6_9BACT</name>
<evidence type="ECO:0000313" key="2">
    <source>
        <dbReference type="Proteomes" id="UP000245959"/>
    </source>
</evidence>
<gene>
    <name evidence="1" type="ORF">C8D82_11911</name>
</gene>
<dbReference type="AlphaFoldDB" id="A0A2U1ATN6"/>
<sequence length="88" mass="10208">MSQNFPQIVLLITTETRRNDTQTLLVHSGIFATDDSVLNEIERNVFQMVREYPDCWRSGDVTGYPESLFTEVEREALRNHGIGKRFSM</sequence>
<dbReference type="EMBL" id="QEKH01000019">
    <property type="protein sequence ID" value="PVY39770.1"/>
    <property type="molecule type" value="Genomic_DNA"/>
</dbReference>